<dbReference type="EMBL" id="BAABAQ010000013">
    <property type="protein sequence ID" value="GAA4204344.1"/>
    <property type="molecule type" value="Genomic_DNA"/>
</dbReference>
<accession>A0ABP8BDN0</accession>
<name>A0ABP8BDN0_9ACTN</name>
<dbReference type="Proteomes" id="UP001501251">
    <property type="component" value="Unassembled WGS sequence"/>
</dbReference>
<evidence type="ECO:0000313" key="3">
    <source>
        <dbReference type="Proteomes" id="UP001501251"/>
    </source>
</evidence>
<proteinExistence type="predicted"/>
<gene>
    <name evidence="2" type="ORF">GCM10022252_63340</name>
</gene>
<keyword evidence="3" id="KW-1185">Reference proteome</keyword>
<sequence>MLAGRTPSRAFGLLGALLRHGGLLDGLLTRGDRGRGIVLGGSGAPFGGGDVFGGALFGGGRGSAGFFGCLFGGVDLGEGAGGRGAERFGESGQLSRSPLTCAQQVAAPRTGSP</sequence>
<protein>
    <submittedName>
        <fullName evidence="2">Uncharacterized protein</fullName>
    </submittedName>
</protein>
<evidence type="ECO:0000313" key="2">
    <source>
        <dbReference type="EMBL" id="GAA4204344.1"/>
    </source>
</evidence>
<comment type="caution">
    <text evidence="2">The sequence shown here is derived from an EMBL/GenBank/DDBJ whole genome shotgun (WGS) entry which is preliminary data.</text>
</comment>
<dbReference type="RefSeq" id="WP_344921816.1">
    <property type="nucleotide sequence ID" value="NZ_BAABAQ010000013.1"/>
</dbReference>
<feature type="compositionally biased region" description="Polar residues" evidence="1">
    <location>
        <begin position="93"/>
        <end position="103"/>
    </location>
</feature>
<evidence type="ECO:0000256" key="1">
    <source>
        <dbReference type="SAM" id="MobiDB-lite"/>
    </source>
</evidence>
<reference evidence="3" key="1">
    <citation type="journal article" date="2019" name="Int. J. Syst. Evol. Microbiol.">
        <title>The Global Catalogue of Microorganisms (GCM) 10K type strain sequencing project: providing services to taxonomists for standard genome sequencing and annotation.</title>
        <authorList>
            <consortium name="The Broad Institute Genomics Platform"/>
            <consortium name="The Broad Institute Genome Sequencing Center for Infectious Disease"/>
            <person name="Wu L."/>
            <person name="Ma J."/>
        </authorList>
    </citation>
    <scope>NUCLEOTIDE SEQUENCE [LARGE SCALE GENOMIC DNA]</scope>
    <source>
        <strain evidence="3">JCM 17388</strain>
    </source>
</reference>
<organism evidence="2 3">
    <name type="scientific">Streptosporangium oxazolinicum</name>
    <dbReference type="NCBI Taxonomy" id="909287"/>
    <lineage>
        <taxon>Bacteria</taxon>
        <taxon>Bacillati</taxon>
        <taxon>Actinomycetota</taxon>
        <taxon>Actinomycetes</taxon>
        <taxon>Streptosporangiales</taxon>
        <taxon>Streptosporangiaceae</taxon>
        <taxon>Streptosporangium</taxon>
    </lineage>
</organism>
<feature type="region of interest" description="Disordered" evidence="1">
    <location>
        <begin position="82"/>
        <end position="113"/>
    </location>
</feature>